<keyword evidence="2" id="KW-1185">Reference proteome</keyword>
<dbReference type="OrthoDB" id="2016913at2759"/>
<name>A0A0C2WHW9_AMAMK</name>
<evidence type="ECO:0000313" key="2">
    <source>
        <dbReference type="Proteomes" id="UP000054549"/>
    </source>
</evidence>
<gene>
    <name evidence="1" type="ORF">M378DRAFT_570334</name>
</gene>
<dbReference type="STRING" id="946122.A0A0C2WHW9"/>
<reference evidence="1 2" key="1">
    <citation type="submission" date="2014-04" db="EMBL/GenBank/DDBJ databases">
        <title>Evolutionary Origins and Diversification of the Mycorrhizal Mutualists.</title>
        <authorList>
            <consortium name="DOE Joint Genome Institute"/>
            <consortium name="Mycorrhizal Genomics Consortium"/>
            <person name="Kohler A."/>
            <person name="Kuo A."/>
            <person name="Nagy L.G."/>
            <person name="Floudas D."/>
            <person name="Copeland A."/>
            <person name="Barry K.W."/>
            <person name="Cichocki N."/>
            <person name="Veneault-Fourrey C."/>
            <person name="LaButti K."/>
            <person name="Lindquist E.A."/>
            <person name="Lipzen A."/>
            <person name="Lundell T."/>
            <person name="Morin E."/>
            <person name="Murat C."/>
            <person name="Riley R."/>
            <person name="Ohm R."/>
            <person name="Sun H."/>
            <person name="Tunlid A."/>
            <person name="Henrissat B."/>
            <person name="Grigoriev I.V."/>
            <person name="Hibbett D.S."/>
            <person name="Martin F."/>
        </authorList>
    </citation>
    <scope>NUCLEOTIDE SEQUENCE [LARGE SCALE GENOMIC DNA]</scope>
    <source>
        <strain evidence="1 2">Koide BX008</strain>
    </source>
</reference>
<dbReference type="HOGENOM" id="CLU_1602270_0_0_1"/>
<accession>A0A0C2WHW9</accession>
<dbReference type="EMBL" id="KN818480">
    <property type="protein sequence ID" value="KIL55723.1"/>
    <property type="molecule type" value="Genomic_DNA"/>
</dbReference>
<dbReference type="Proteomes" id="UP000054549">
    <property type="component" value="Unassembled WGS sequence"/>
</dbReference>
<dbReference type="InterPro" id="IPR011989">
    <property type="entry name" value="ARM-like"/>
</dbReference>
<evidence type="ECO:0000313" key="1">
    <source>
        <dbReference type="EMBL" id="KIL55723.1"/>
    </source>
</evidence>
<proteinExistence type="predicted"/>
<dbReference type="AlphaFoldDB" id="A0A0C2WHW9"/>
<dbReference type="InParanoid" id="A0A0C2WHW9"/>
<dbReference type="Gene3D" id="1.25.10.10">
    <property type="entry name" value="Leucine-rich Repeat Variant"/>
    <property type="match status" value="1"/>
</dbReference>
<sequence length="166" mass="18455">MPHLLHQTTSNAFNMNYSRCKNVLRSTHGPGQDRKRLGTIPISKRRRDKKCRGATHSSRYNSLKLVPGRLPMRWPDWIMACVTMFSGLGSPTESVHDFLAIVAEEVGSADLLGLSNLQIQQTLSDSIPMVTHAINTTLESLPVSTALEIQSAIKCFQAWITLLPTK</sequence>
<protein>
    <submittedName>
        <fullName evidence="1">Uncharacterized protein</fullName>
    </submittedName>
</protein>
<organism evidence="1 2">
    <name type="scientific">Amanita muscaria (strain Koide BX008)</name>
    <dbReference type="NCBI Taxonomy" id="946122"/>
    <lineage>
        <taxon>Eukaryota</taxon>
        <taxon>Fungi</taxon>
        <taxon>Dikarya</taxon>
        <taxon>Basidiomycota</taxon>
        <taxon>Agaricomycotina</taxon>
        <taxon>Agaricomycetes</taxon>
        <taxon>Agaricomycetidae</taxon>
        <taxon>Agaricales</taxon>
        <taxon>Pluteineae</taxon>
        <taxon>Amanitaceae</taxon>
        <taxon>Amanita</taxon>
    </lineage>
</organism>